<protein>
    <submittedName>
        <fullName evidence="1">Uncharacterized protein</fullName>
    </submittedName>
</protein>
<dbReference type="Proteomes" id="UP000366051">
    <property type="component" value="Chromosome"/>
</dbReference>
<name>A0A5Q2N215_9FIRM</name>
<proteinExistence type="predicted"/>
<organism evidence="1 2">
    <name type="scientific">Heliorestis convoluta</name>
    <dbReference type="NCBI Taxonomy" id="356322"/>
    <lineage>
        <taxon>Bacteria</taxon>
        <taxon>Bacillati</taxon>
        <taxon>Bacillota</taxon>
        <taxon>Clostridia</taxon>
        <taxon>Eubacteriales</taxon>
        <taxon>Heliobacteriaceae</taxon>
        <taxon>Heliorestis</taxon>
    </lineage>
</organism>
<dbReference type="EMBL" id="CP045875">
    <property type="protein sequence ID" value="QGG47332.1"/>
    <property type="molecule type" value="Genomic_DNA"/>
</dbReference>
<accession>A0A5Q2N215</accession>
<sequence length="76" mass="9095">MDESNCFGYYKGKCQILNVRKCQDPECAFYKTKKQFEQDRQKALERINSLDELTRERIIELYYDGRMDLLEGEEAS</sequence>
<evidence type="ECO:0000313" key="1">
    <source>
        <dbReference type="EMBL" id="QGG47332.1"/>
    </source>
</evidence>
<evidence type="ECO:0000313" key="2">
    <source>
        <dbReference type="Proteomes" id="UP000366051"/>
    </source>
</evidence>
<reference evidence="2" key="1">
    <citation type="submission" date="2019-11" db="EMBL/GenBank/DDBJ databases">
        <title>Genome sequence of Heliorestis convoluta strain HH, an alkaliphilic and minimalistic phototrophic bacterium from a soda lake in Egypt.</title>
        <authorList>
            <person name="Dewey E.D."/>
            <person name="Stokes L.M."/>
            <person name="Burchell B.M."/>
            <person name="Shaffer K.N."/>
            <person name="Huntington A.M."/>
            <person name="Baker J.M."/>
            <person name="Nadendla S."/>
            <person name="Giglio M.G."/>
            <person name="Touchman J.W."/>
            <person name="Blankenship R.E."/>
            <person name="Madigan M.T."/>
            <person name="Sattley W.M."/>
        </authorList>
    </citation>
    <scope>NUCLEOTIDE SEQUENCE [LARGE SCALE GENOMIC DNA]</scope>
    <source>
        <strain evidence="2">HH</strain>
    </source>
</reference>
<dbReference type="AlphaFoldDB" id="A0A5Q2N215"/>
<gene>
    <name evidence="1" type="ORF">FTV88_1185</name>
</gene>
<dbReference type="RefSeq" id="WP_153724734.1">
    <property type="nucleotide sequence ID" value="NZ_CP045875.1"/>
</dbReference>
<keyword evidence="2" id="KW-1185">Reference proteome</keyword>
<dbReference type="KEGG" id="hcv:FTV88_1185"/>
<dbReference type="OrthoDB" id="1708204at2"/>